<dbReference type="InterPro" id="IPR004873">
    <property type="entry name" value="BURP_dom"/>
</dbReference>
<proteinExistence type="predicted"/>
<dbReference type="PROSITE" id="PS51277">
    <property type="entry name" value="BURP"/>
    <property type="match status" value="1"/>
</dbReference>
<dbReference type="InterPro" id="IPR044816">
    <property type="entry name" value="BURP"/>
</dbReference>
<dbReference type="PANTHER" id="PTHR31236">
    <property type="entry name" value="BURP DOMAIN PROTEIN USPL1-LIKE"/>
    <property type="match status" value="1"/>
</dbReference>
<dbReference type="AlphaFoldDB" id="A0AAQ3JYH5"/>
<gene>
    <name evidence="3" type="ORF">Cni_G07280</name>
</gene>
<evidence type="ECO:0000259" key="2">
    <source>
        <dbReference type="PROSITE" id="PS51277"/>
    </source>
</evidence>
<dbReference type="EMBL" id="CP136891">
    <property type="protein sequence ID" value="WOK98568.1"/>
    <property type="molecule type" value="Genomic_DNA"/>
</dbReference>
<reference evidence="3 4" key="1">
    <citation type="submission" date="2023-10" db="EMBL/GenBank/DDBJ databases">
        <title>Chromosome-scale genome assembly provides insights into flower coloration mechanisms of Canna indica.</title>
        <authorList>
            <person name="Li C."/>
        </authorList>
    </citation>
    <scope>NUCLEOTIDE SEQUENCE [LARGE SCALE GENOMIC DNA]</scope>
    <source>
        <tissue evidence="3">Flower</tissue>
    </source>
</reference>
<evidence type="ECO:0000256" key="1">
    <source>
        <dbReference type="SAM" id="SignalP"/>
    </source>
</evidence>
<dbReference type="Pfam" id="PF03181">
    <property type="entry name" value="BURP"/>
    <property type="match status" value="1"/>
</dbReference>
<dbReference type="SMART" id="SM01045">
    <property type="entry name" value="BURP"/>
    <property type="match status" value="1"/>
</dbReference>
<feature type="signal peptide" evidence="1">
    <location>
        <begin position="1"/>
        <end position="19"/>
    </location>
</feature>
<evidence type="ECO:0000313" key="3">
    <source>
        <dbReference type="EMBL" id="WOK98568.1"/>
    </source>
</evidence>
<evidence type="ECO:0000313" key="4">
    <source>
        <dbReference type="Proteomes" id="UP001327560"/>
    </source>
</evidence>
<organism evidence="3 4">
    <name type="scientific">Canna indica</name>
    <name type="common">Indian-shot</name>
    <dbReference type="NCBI Taxonomy" id="4628"/>
    <lineage>
        <taxon>Eukaryota</taxon>
        <taxon>Viridiplantae</taxon>
        <taxon>Streptophyta</taxon>
        <taxon>Embryophyta</taxon>
        <taxon>Tracheophyta</taxon>
        <taxon>Spermatophyta</taxon>
        <taxon>Magnoliopsida</taxon>
        <taxon>Liliopsida</taxon>
        <taxon>Zingiberales</taxon>
        <taxon>Cannaceae</taxon>
        <taxon>Canna</taxon>
    </lineage>
</organism>
<dbReference type="PANTHER" id="PTHR31236:SF2">
    <property type="entry name" value="BURP DOMAIN PROTEIN RD22"/>
    <property type="match status" value="1"/>
</dbReference>
<feature type="domain" description="BURP" evidence="2">
    <location>
        <begin position="173"/>
        <end position="383"/>
    </location>
</feature>
<sequence>MDLLLSLLSLFLLAAAGHAASSSSSPQLDYWRSVFPNTPMPSAISDHIASPDALAEEKSGTSVSVGYGGVHVGTGKPGGGGTTVNVGHGGVHVGTGKPGGGGTTVNVGHGGVHVGTGKPGGGGTNVHAGPGGVHVGTGYKKGKPVIVRVGPNFNYLYAATETQIHDDPSVAFFFLEKDLHPGATMNLHFTKATSGASFVTKKEADSIPFSSDKLPEILGRFSVAPGSDEAKAMKTTLHECELPAVRGEKRYCATSLESMVEFTFSTLGTRDVAAASTAVSKAGTPRQRYTITDVKATAGDKLVACQEAYAYAVFYCHATATTKAYTVRLAGADGTVVEAAAVCHTDTKAWNPNHLAFKVLKVKPGTVPVCHFLPEDHLVWSRRG</sequence>
<feature type="chain" id="PRO_5043048465" evidence="1">
    <location>
        <begin position="20"/>
        <end position="384"/>
    </location>
</feature>
<protein>
    <submittedName>
        <fullName evidence="3">BURP domain-containing protein 3-like</fullName>
    </submittedName>
</protein>
<keyword evidence="4" id="KW-1185">Reference proteome</keyword>
<accession>A0AAQ3JYH5</accession>
<keyword evidence="1" id="KW-0732">Signal</keyword>
<name>A0AAQ3JYH5_9LILI</name>
<dbReference type="Proteomes" id="UP001327560">
    <property type="component" value="Chromosome 2"/>
</dbReference>